<dbReference type="EMBL" id="JANBVN010000226">
    <property type="protein sequence ID" value="KAJ9132039.1"/>
    <property type="molecule type" value="Genomic_DNA"/>
</dbReference>
<feature type="region of interest" description="Disordered" evidence="1">
    <location>
        <begin position="251"/>
        <end position="275"/>
    </location>
</feature>
<dbReference type="InterPro" id="IPR029071">
    <property type="entry name" value="Ubiquitin-like_domsf"/>
</dbReference>
<feature type="compositionally biased region" description="Basic and acidic residues" evidence="1">
    <location>
        <begin position="172"/>
        <end position="182"/>
    </location>
</feature>
<dbReference type="AlphaFoldDB" id="A0AA38R1C4"/>
<sequence>MGCCISRPSGPNSPYPGGATGADASARAINAPPQVVTTTGPALQAAPSPTSLPSPASTHQHRRHHLGRQSDQPLDQHINKPLRRHEWMSRGGRTWTPAQLARERAEFFDTRVAGRQEIWQALRAALELMWEADTVARDGRVRQQQQQQQEDQGEVVVDGGAHTTTTTTTTTTDHHHSGEEDRAAALATAQTILSAAEITLPTGDLVNGAYDAFGNYYAFPEHIVSDPINISLTEEAAGDEVCGDVKGDFTAGEEETAEEEEEDDEEAVRRREEKGKAVVDMRDQVPLRARLSEGDRDVTLSIGRGESARSVSRRIAEEALLPATKKIRLAYMGKILKESSSLLSQGWKQGHVVNALVFSR</sequence>
<dbReference type="Proteomes" id="UP001174691">
    <property type="component" value="Unassembled WGS sequence"/>
</dbReference>
<dbReference type="SUPFAM" id="SSF54236">
    <property type="entry name" value="Ubiquitin-like"/>
    <property type="match status" value="1"/>
</dbReference>
<feature type="domain" description="Ubiquitin-like" evidence="2">
    <location>
        <begin position="285"/>
        <end position="360"/>
    </location>
</feature>
<dbReference type="InterPro" id="IPR032752">
    <property type="entry name" value="DC-UbP/UBTD2_N"/>
</dbReference>
<keyword evidence="4" id="KW-1185">Reference proteome</keyword>
<dbReference type="Gene3D" id="1.20.225.20">
    <property type="entry name" value="Ub domain-containing protein, DC-UbP/UBTD2, N-terminal domain"/>
    <property type="match status" value="1"/>
</dbReference>
<accession>A0AA38R1C4</accession>
<evidence type="ECO:0000256" key="1">
    <source>
        <dbReference type="SAM" id="MobiDB-lite"/>
    </source>
</evidence>
<protein>
    <submittedName>
        <fullName evidence="3">Ubiquitin domain-containing protein 1</fullName>
    </submittedName>
</protein>
<gene>
    <name evidence="3" type="ORF">NKR19_g9424</name>
</gene>
<dbReference type="InterPro" id="IPR038169">
    <property type="entry name" value="DC-UbP/UBTD2_N_sf"/>
</dbReference>
<organism evidence="3 4">
    <name type="scientific">Coniochaeta hoffmannii</name>
    <dbReference type="NCBI Taxonomy" id="91930"/>
    <lineage>
        <taxon>Eukaryota</taxon>
        <taxon>Fungi</taxon>
        <taxon>Dikarya</taxon>
        <taxon>Ascomycota</taxon>
        <taxon>Pezizomycotina</taxon>
        <taxon>Sordariomycetes</taxon>
        <taxon>Sordariomycetidae</taxon>
        <taxon>Coniochaetales</taxon>
        <taxon>Coniochaetaceae</taxon>
        <taxon>Coniochaeta</taxon>
    </lineage>
</organism>
<dbReference type="InterPro" id="IPR039869">
    <property type="entry name" value="UBTD1/2"/>
</dbReference>
<evidence type="ECO:0000259" key="2">
    <source>
        <dbReference type="PROSITE" id="PS50053"/>
    </source>
</evidence>
<dbReference type="PANTHER" id="PTHR13609">
    <property type="entry name" value="UBIQUITIN DOMAIN CONTAINING 1 PROTEIN-RELATED"/>
    <property type="match status" value="1"/>
</dbReference>
<proteinExistence type="predicted"/>
<dbReference type="Pfam" id="PF16455">
    <property type="entry name" value="UBD"/>
    <property type="match status" value="2"/>
</dbReference>
<evidence type="ECO:0000313" key="3">
    <source>
        <dbReference type="EMBL" id="KAJ9132039.1"/>
    </source>
</evidence>
<comment type="caution">
    <text evidence="3">The sequence shown here is derived from an EMBL/GenBank/DDBJ whole genome shotgun (WGS) entry which is preliminary data.</text>
</comment>
<feature type="region of interest" description="Disordered" evidence="1">
    <location>
        <begin position="141"/>
        <end position="182"/>
    </location>
</feature>
<feature type="compositionally biased region" description="Acidic residues" evidence="1">
    <location>
        <begin position="251"/>
        <end position="266"/>
    </location>
</feature>
<feature type="region of interest" description="Disordered" evidence="1">
    <location>
        <begin position="1"/>
        <end position="85"/>
    </location>
</feature>
<feature type="compositionally biased region" description="Low complexity" evidence="1">
    <location>
        <begin position="41"/>
        <end position="58"/>
    </location>
</feature>
<name>A0AA38R1C4_9PEZI</name>
<evidence type="ECO:0000313" key="4">
    <source>
        <dbReference type="Proteomes" id="UP001174691"/>
    </source>
</evidence>
<dbReference type="PROSITE" id="PS50053">
    <property type="entry name" value="UBIQUITIN_2"/>
    <property type="match status" value="1"/>
</dbReference>
<dbReference type="InterPro" id="IPR000626">
    <property type="entry name" value="Ubiquitin-like_dom"/>
</dbReference>
<reference evidence="3" key="1">
    <citation type="submission" date="2022-07" db="EMBL/GenBank/DDBJ databases">
        <title>Fungi with potential for degradation of polypropylene.</title>
        <authorList>
            <person name="Gostincar C."/>
        </authorList>
    </citation>
    <scope>NUCLEOTIDE SEQUENCE</scope>
    <source>
        <strain evidence="3">EXF-13287</strain>
    </source>
</reference>
<feature type="compositionally biased region" description="Low complexity" evidence="1">
    <location>
        <begin position="142"/>
        <end position="171"/>
    </location>
</feature>